<feature type="domain" description="Fido" evidence="4">
    <location>
        <begin position="99"/>
        <end position="241"/>
    </location>
</feature>
<dbReference type="InterPro" id="IPR036597">
    <property type="entry name" value="Fido-like_dom_sf"/>
</dbReference>
<dbReference type="STRING" id="1125712.HMPREF1316_2320"/>
<dbReference type="eggNOG" id="COG1846">
    <property type="taxonomic scope" value="Bacteria"/>
</dbReference>
<dbReference type="PROSITE" id="PS51459">
    <property type="entry name" value="FIDO"/>
    <property type="match status" value="1"/>
</dbReference>
<dbReference type="InterPro" id="IPR036390">
    <property type="entry name" value="WH_DNA-bd_sf"/>
</dbReference>
<dbReference type="GO" id="GO:0005524">
    <property type="term" value="F:ATP binding"/>
    <property type="evidence" value="ECO:0007669"/>
    <property type="project" value="UniProtKB-KW"/>
</dbReference>
<dbReference type="PATRIC" id="fig|1125712.3.peg.1556"/>
<evidence type="ECO:0000256" key="2">
    <source>
        <dbReference type="PIRSR" id="PIRSR640198-2"/>
    </source>
</evidence>
<name>U2TMP7_9ACTN</name>
<feature type="binding site" evidence="2">
    <location>
        <begin position="182"/>
        <end position="189"/>
    </location>
    <ligand>
        <name>ATP</name>
        <dbReference type="ChEBI" id="CHEBI:30616"/>
    </ligand>
</feature>
<dbReference type="Gene3D" id="1.10.10.10">
    <property type="entry name" value="Winged helix-like DNA-binding domain superfamily/Winged helix DNA-binding domain"/>
    <property type="match status" value="1"/>
</dbReference>
<dbReference type="OrthoDB" id="9813719at2"/>
<organism evidence="5 6">
    <name type="scientific">Olsenella profusa F0195</name>
    <dbReference type="NCBI Taxonomy" id="1125712"/>
    <lineage>
        <taxon>Bacteria</taxon>
        <taxon>Bacillati</taxon>
        <taxon>Actinomycetota</taxon>
        <taxon>Coriobacteriia</taxon>
        <taxon>Coriobacteriales</taxon>
        <taxon>Atopobiaceae</taxon>
        <taxon>Olsenella</taxon>
    </lineage>
</organism>
<accession>U2TMP7</accession>
<keyword evidence="2" id="KW-0067">ATP-binding</keyword>
<dbReference type="PANTHER" id="PTHR13504:SF38">
    <property type="entry name" value="FIDO DOMAIN-CONTAINING PROTEIN"/>
    <property type="match status" value="1"/>
</dbReference>
<evidence type="ECO:0000256" key="3">
    <source>
        <dbReference type="PIRSR" id="PIRSR640198-3"/>
    </source>
</evidence>
<keyword evidence="2" id="KW-0547">Nucleotide-binding</keyword>
<dbReference type="Gene3D" id="1.10.3290.10">
    <property type="entry name" value="Fido-like domain"/>
    <property type="match status" value="1"/>
</dbReference>
<feature type="binding site" evidence="2">
    <location>
        <begin position="129"/>
        <end position="137"/>
    </location>
    <ligand>
        <name>ATP</name>
        <dbReference type="ChEBI" id="CHEBI:30616"/>
    </ligand>
</feature>
<dbReference type="InterPro" id="IPR040198">
    <property type="entry name" value="Fido_containing"/>
</dbReference>
<evidence type="ECO:0000313" key="5">
    <source>
        <dbReference type="EMBL" id="ERL07705.1"/>
    </source>
</evidence>
<dbReference type="AlphaFoldDB" id="U2TMP7"/>
<feature type="site" description="Important for autoinhibition of adenylyltransferase activity" evidence="3">
    <location>
        <position position="55"/>
    </location>
</feature>
<dbReference type="SUPFAM" id="SSF140931">
    <property type="entry name" value="Fic-like"/>
    <property type="match status" value="1"/>
</dbReference>
<dbReference type="Pfam" id="PF02661">
    <property type="entry name" value="Fic"/>
    <property type="match status" value="1"/>
</dbReference>
<evidence type="ECO:0000313" key="6">
    <source>
        <dbReference type="Proteomes" id="UP000016638"/>
    </source>
</evidence>
<evidence type="ECO:0000259" key="4">
    <source>
        <dbReference type="PROSITE" id="PS51459"/>
    </source>
</evidence>
<protein>
    <submittedName>
        <fullName evidence="5">Fic/DOC family protein</fullName>
    </submittedName>
</protein>
<feature type="binding site" evidence="2">
    <location>
        <begin position="219"/>
        <end position="220"/>
    </location>
    <ligand>
        <name>ATP</name>
        <dbReference type="ChEBI" id="CHEBI:30616"/>
    </ligand>
</feature>
<dbReference type="EMBL" id="AWEZ01000054">
    <property type="protein sequence ID" value="ERL07705.1"/>
    <property type="molecule type" value="Genomic_DNA"/>
</dbReference>
<dbReference type="InterPro" id="IPR036388">
    <property type="entry name" value="WH-like_DNA-bd_sf"/>
</dbReference>
<gene>
    <name evidence="5" type="ORF">HMPREF1316_2320</name>
</gene>
<feature type="active site" evidence="1">
    <location>
        <position position="178"/>
    </location>
</feature>
<dbReference type="eggNOG" id="COG3177">
    <property type="taxonomic scope" value="Bacteria"/>
</dbReference>
<keyword evidence="6" id="KW-1185">Reference proteome</keyword>
<dbReference type="PANTHER" id="PTHR13504">
    <property type="entry name" value="FIDO DOMAIN-CONTAINING PROTEIN DDB_G0283145"/>
    <property type="match status" value="1"/>
</dbReference>
<reference evidence="5 6" key="1">
    <citation type="submission" date="2013-08" db="EMBL/GenBank/DDBJ databases">
        <authorList>
            <person name="Durkin A.S."/>
            <person name="Haft D.R."/>
            <person name="McCorrison J."/>
            <person name="Torralba M."/>
            <person name="Gillis M."/>
            <person name="Haft D.H."/>
            <person name="Methe B."/>
            <person name="Sutton G."/>
            <person name="Nelson K.E."/>
        </authorList>
    </citation>
    <scope>NUCLEOTIDE SEQUENCE [LARGE SCALE GENOMIC DNA]</scope>
    <source>
        <strain evidence="5 6">F0195</strain>
    </source>
</reference>
<dbReference type="InterPro" id="IPR003812">
    <property type="entry name" value="Fido"/>
</dbReference>
<dbReference type="RefSeq" id="WP_021726450.1">
    <property type="nucleotide sequence ID" value="NZ_AWEZ01000054.1"/>
</dbReference>
<dbReference type="Proteomes" id="UP000016638">
    <property type="component" value="Unassembled WGS sequence"/>
</dbReference>
<proteinExistence type="predicted"/>
<comment type="caution">
    <text evidence="5">The sequence shown here is derived from an EMBL/GenBank/DDBJ whole genome shotgun (WGS) entry which is preliminary data.</text>
</comment>
<dbReference type="SUPFAM" id="SSF46785">
    <property type="entry name" value="Winged helix' DNA-binding domain"/>
    <property type="match status" value="1"/>
</dbReference>
<evidence type="ECO:0000256" key="1">
    <source>
        <dbReference type="PIRSR" id="PIRSR640198-1"/>
    </source>
</evidence>
<sequence>MAYVPPFERNDQIDSLCMEIAELVGKISPQSNFAASPTLHRELRVKTIHSSLLIEGNELDEKAVTAILGGKHVLGDAHDILEVKNAQRVYELLPRLNPYSINDLLRAHGVMMKGLVPEAGRFRSGNVGVFDGGTLIHAGTPAKYVPEVMSDMFAWLGSTTMHPLLASCIFHFEFEFAHPFADGNGRMGRLWHTLLLSRWRPILVWLPVESTIRSRQAGYYAALAESDARGSSEAFVEFMLEAIRDAIIPFALPQSAHELELSDALSFFEENPRGTVSALAERLGSSKRTAERVVAELKADGKLEREGSARAGAWVVRQ</sequence>